<protein>
    <submittedName>
        <fullName evidence="7">Related to guanine nucleotide-binding protein alpha-2 subunit</fullName>
    </submittedName>
</protein>
<comment type="caution">
    <text evidence="7">The sequence shown here is derived from an EMBL/GenBank/DDBJ whole genome shotgun (WGS) entry which is preliminary data.</text>
</comment>
<dbReference type="EMBL" id="CAFZ01000019">
    <property type="protein sequence ID" value="CCA67756.1"/>
    <property type="molecule type" value="Genomic_DNA"/>
</dbReference>
<organism evidence="7 8">
    <name type="scientific">Serendipita indica (strain DSM 11827)</name>
    <name type="common">Root endophyte fungus</name>
    <name type="synonym">Piriformospora indica</name>
    <dbReference type="NCBI Taxonomy" id="1109443"/>
    <lineage>
        <taxon>Eukaryota</taxon>
        <taxon>Fungi</taxon>
        <taxon>Dikarya</taxon>
        <taxon>Basidiomycota</taxon>
        <taxon>Agaricomycotina</taxon>
        <taxon>Agaricomycetes</taxon>
        <taxon>Sebacinales</taxon>
        <taxon>Serendipitaceae</taxon>
        <taxon>Serendipita</taxon>
    </lineage>
</organism>
<dbReference type="Gene3D" id="3.40.50.300">
    <property type="entry name" value="P-loop containing nucleotide triphosphate hydrolases"/>
    <property type="match status" value="2"/>
</dbReference>
<dbReference type="AlphaFoldDB" id="G4T8V4"/>
<evidence type="ECO:0000313" key="7">
    <source>
        <dbReference type="EMBL" id="CCA67756.1"/>
    </source>
</evidence>
<feature type="region of interest" description="Disordered" evidence="6">
    <location>
        <begin position="208"/>
        <end position="236"/>
    </location>
</feature>
<dbReference type="CDD" id="cd00066">
    <property type="entry name" value="G-alpha"/>
    <property type="match status" value="1"/>
</dbReference>
<evidence type="ECO:0000256" key="5">
    <source>
        <dbReference type="PIRSR" id="PIRSR601019-2"/>
    </source>
</evidence>
<keyword evidence="2 4" id="KW-0342">GTP-binding</keyword>
<dbReference type="InterPro" id="IPR011025">
    <property type="entry name" value="GproteinA_insert"/>
</dbReference>
<evidence type="ECO:0000256" key="2">
    <source>
        <dbReference type="ARBA" id="ARBA00023134"/>
    </source>
</evidence>
<name>G4T8V4_SERID</name>
<dbReference type="SUPFAM" id="SSF47895">
    <property type="entry name" value="Transducin (alpha subunit), insertion domain"/>
    <property type="match status" value="1"/>
</dbReference>
<dbReference type="FunFam" id="3.40.50.300:FF:000720">
    <property type="entry name" value="Guanine nucleotide-binding protein G(k) subunit alpha"/>
    <property type="match status" value="1"/>
</dbReference>
<dbReference type="OrthoDB" id="3151044at2759"/>
<feature type="binding site" evidence="4">
    <location>
        <begin position="331"/>
        <end position="334"/>
    </location>
    <ligand>
        <name>GTP</name>
        <dbReference type="ChEBI" id="CHEBI:37565"/>
    </ligand>
</feature>
<keyword evidence="5" id="KW-0479">Metal-binding</keyword>
<dbReference type="Proteomes" id="UP000007148">
    <property type="component" value="Unassembled WGS sequence"/>
</dbReference>
<dbReference type="SMART" id="SM00275">
    <property type="entry name" value="G_alpha"/>
    <property type="match status" value="1"/>
</dbReference>
<accession>G4T8V4</accession>
<evidence type="ECO:0000313" key="8">
    <source>
        <dbReference type="Proteomes" id="UP000007148"/>
    </source>
</evidence>
<evidence type="ECO:0000256" key="4">
    <source>
        <dbReference type="PIRSR" id="PIRSR601019-1"/>
    </source>
</evidence>
<dbReference type="GO" id="GO:0005525">
    <property type="term" value="F:GTP binding"/>
    <property type="evidence" value="ECO:0007669"/>
    <property type="project" value="UniProtKB-KW"/>
</dbReference>
<keyword evidence="8" id="KW-1185">Reference proteome</keyword>
<keyword evidence="1 4" id="KW-0547">Nucleotide-binding</keyword>
<dbReference type="InterPro" id="IPR001019">
    <property type="entry name" value="Gprotein_alpha_su"/>
</dbReference>
<sequence length="439" mass="50239">MHLEAEQVLKKAKRRMRRETKILLLGSGDSGKTTIMKQMRLITHSAFTYGELEAYRQLVFANLVTGMRALVECLPDVGMPIDRIPDIWAAYQEIEKAPDIKEGQPFPEEYLPHFKLLWAHPTIQRGILICRQFAIPDNVPYFYESLDRLFAPSYQPTHQDLVHVRARTTGIVETVFQIPNDLSRITLPDPNAIPIPAQSRHTRLQTKVQPAGPNHEDSNVPSMETTSRTTTAVGGDSATLEDARKALLKWQSSEMQEVRFVDVGGQKSQRRKWIHCFQDVTAILFLVALSGYDQCIIEEKTTNQMSDAMSIWGNICTMEWFKNCHFILFLNKEDLFSEKLESSPIRRYFPDYSGGSTDVEAAKDYFKRRFLRIAQKGTHQLLQECESSTRPNKTDNTFLSKRTVYPHFTTAVDISLIQRVMESVSHIILQSALQEADIL</sequence>
<dbReference type="STRING" id="1109443.G4T8V4"/>
<dbReference type="InParanoid" id="G4T8V4"/>
<dbReference type="OMA" id="FHNTNII"/>
<dbReference type="eggNOG" id="KOG0082">
    <property type="taxonomic scope" value="Eukaryota"/>
</dbReference>
<dbReference type="GO" id="GO:0001664">
    <property type="term" value="F:G protein-coupled receptor binding"/>
    <property type="evidence" value="ECO:0007669"/>
    <property type="project" value="TreeGrafter"/>
</dbReference>
<dbReference type="Pfam" id="PF00503">
    <property type="entry name" value="G-alpha"/>
    <property type="match status" value="1"/>
</dbReference>
<dbReference type="GO" id="GO:0005737">
    <property type="term" value="C:cytoplasm"/>
    <property type="evidence" value="ECO:0007669"/>
    <property type="project" value="TreeGrafter"/>
</dbReference>
<feature type="binding site" evidence="5">
    <location>
        <position position="33"/>
    </location>
    <ligand>
        <name>Mg(2+)</name>
        <dbReference type="ChEBI" id="CHEBI:18420"/>
    </ligand>
</feature>
<dbReference type="Gene3D" id="1.10.400.10">
    <property type="entry name" value="GI Alpha 1, domain 2-like"/>
    <property type="match status" value="1"/>
</dbReference>
<dbReference type="PRINTS" id="PR00318">
    <property type="entry name" value="GPROTEINA"/>
</dbReference>
<feature type="binding site" evidence="4">
    <location>
        <begin position="262"/>
        <end position="266"/>
    </location>
    <ligand>
        <name>GTP</name>
        <dbReference type="ChEBI" id="CHEBI:37565"/>
    </ligand>
</feature>
<evidence type="ECO:0000256" key="3">
    <source>
        <dbReference type="ARBA" id="ARBA00023224"/>
    </source>
</evidence>
<dbReference type="PANTHER" id="PTHR10218:SF242">
    <property type="entry name" value="GUANINE NUCLEOTIDE-BINDING PROTEIN ALPHA-1 SUBUNIT"/>
    <property type="match status" value="1"/>
</dbReference>
<feature type="compositionally biased region" description="Polar residues" evidence="6">
    <location>
        <begin position="219"/>
        <end position="232"/>
    </location>
</feature>
<dbReference type="PANTHER" id="PTHR10218">
    <property type="entry name" value="GTP-BINDING PROTEIN ALPHA SUBUNIT"/>
    <property type="match status" value="1"/>
</dbReference>
<dbReference type="SUPFAM" id="SSF52540">
    <property type="entry name" value="P-loop containing nucleoside triphosphate hydrolases"/>
    <property type="match status" value="1"/>
</dbReference>
<evidence type="ECO:0000256" key="1">
    <source>
        <dbReference type="ARBA" id="ARBA00022741"/>
    </source>
</evidence>
<dbReference type="GO" id="GO:0007186">
    <property type="term" value="P:G protein-coupled receptor signaling pathway"/>
    <property type="evidence" value="ECO:0007669"/>
    <property type="project" value="InterPro"/>
</dbReference>
<keyword evidence="3" id="KW-0807">Transducer</keyword>
<evidence type="ECO:0000256" key="6">
    <source>
        <dbReference type="SAM" id="MobiDB-lite"/>
    </source>
</evidence>
<dbReference type="GO" id="GO:0031683">
    <property type="term" value="F:G-protein beta/gamma-subunit complex binding"/>
    <property type="evidence" value="ECO:0007669"/>
    <property type="project" value="InterPro"/>
</dbReference>
<dbReference type="GO" id="GO:0003924">
    <property type="term" value="F:GTPase activity"/>
    <property type="evidence" value="ECO:0007669"/>
    <property type="project" value="InterPro"/>
</dbReference>
<dbReference type="GO" id="GO:0046872">
    <property type="term" value="F:metal ion binding"/>
    <property type="evidence" value="ECO:0007669"/>
    <property type="project" value="UniProtKB-KW"/>
</dbReference>
<dbReference type="GO" id="GO:0000750">
    <property type="term" value="P:pheromone-dependent signal transduction involved in conjugation with cellular fusion"/>
    <property type="evidence" value="ECO:0007669"/>
    <property type="project" value="TreeGrafter"/>
</dbReference>
<keyword evidence="5" id="KW-0460">Magnesium</keyword>
<reference evidence="7 8" key="1">
    <citation type="journal article" date="2011" name="PLoS Pathog.">
        <title>Endophytic Life Strategies Decoded by Genome and Transcriptome Analyses of the Mutualistic Root Symbiont Piriformospora indica.</title>
        <authorList>
            <person name="Zuccaro A."/>
            <person name="Lahrmann U."/>
            <person name="Guldener U."/>
            <person name="Langen G."/>
            <person name="Pfiffi S."/>
            <person name="Biedenkopf D."/>
            <person name="Wong P."/>
            <person name="Samans B."/>
            <person name="Grimm C."/>
            <person name="Basiewicz M."/>
            <person name="Murat C."/>
            <person name="Martin F."/>
            <person name="Kogel K.H."/>
        </authorList>
    </citation>
    <scope>NUCLEOTIDE SEQUENCE [LARGE SCALE GENOMIC DNA]</scope>
    <source>
        <strain evidence="7 8">DSM 11827</strain>
    </source>
</reference>
<proteinExistence type="predicted"/>
<dbReference type="InterPro" id="IPR027417">
    <property type="entry name" value="P-loop_NTPase"/>
</dbReference>
<dbReference type="HOGENOM" id="CLU_014184_6_0_1"/>
<dbReference type="PROSITE" id="PS51882">
    <property type="entry name" value="G_ALPHA"/>
    <property type="match status" value="1"/>
</dbReference>
<gene>
    <name evidence="7" type="ORF">PIIN_01580</name>
</gene>
<feature type="binding site" evidence="5">
    <location>
        <position position="168"/>
    </location>
    <ligand>
        <name>Mg(2+)</name>
        <dbReference type="ChEBI" id="CHEBI:18420"/>
    </ligand>
</feature>
<dbReference type="GO" id="GO:0005834">
    <property type="term" value="C:heterotrimeric G-protein complex"/>
    <property type="evidence" value="ECO:0007669"/>
    <property type="project" value="TreeGrafter"/>
</dbReference>